<accession>A0A2T0WP10</accession>
<dbReference type="OrthoDB" id="840364at2"/>
<dbReference type="EMBL" id="PVTR01000004">
    <property type="protein sequence ID" value="PRY88429.1"/>
    <property type="molecule type" value="Genomic_DNA"/>
</dbReference>
<organism evidence="2 3">
    <name type="scientific">Mongoliibacter ruber</name>
    <dbReference type="NCBI Taxonomy" id="1750599"/>
    <lineage>
        <taxon>Bacteria</taxon>
        <taxon>Pseudomonadati</taxon>
        <taxon>Bacteroidota</taxon>
        <taxon>Cytophagia</taxon>
        <taxon>Cytophagales</taxon>
        <taxon>Cyclobacteriaceae</taxon>
        <taxon>Mongoliibacter</taxon>
    </lineage>
</organism>
<feature type="transmembrane region" description="Helical" evidence="1">
    <location>
        <begin position="6"/>
        <end position="38"/>
    </location>
</feature>
<proteinExistence type="predicted"/>
<keyword evidence="3" id="KW-1185">Reference proteome</keyword>
<dbReference type="AlphaFoldDB" id="A0A2T0WP10"/>
<sequence length="124" mass="13856">MIKSFVLAILTSLVVLFLGKLAPYWVLMLLVSLLAIAINPRPWPAFFAAGFAFGLTWFVLTIWISVQSESNLPEQMAVLMGVKSDNFLWLVTGILGYLIGGFSAMTGSLFRKIFERKDMGIYRS</sequence>
<keyword evidence="1" id="KW-0812">Transmembrane</keyword>
<comment type="caution">
    <text evidence="2">The sequence shown here is derived from an EMBL/GenBank/DDBJ whole genome shotgun (WGS) entry which is preliminary data.</text>
</comment>
<keyword evidence="1" id="KW-1133">Transmembrane helix</keyword>
<feature type="transmembrane region" description="Helical" evidence="1">
    <location>
        <begin position="86"/>
        <end position="110"/>
    </location>
</feature>
<reference evidence="2 3" key="1">
    <citation type="submission" date="2018-03" db="EMBL/GenBank/DDBJ databases">
        <title>Genomic Encyclopedia of Archaeal and Bacterial Type Strains, Phase II (KMG-II): from individual species to whole genera.</title>
        <authorList>
            <person name="Goeker M."/>
        </authorList>
    </citation>
    <scope>NUCLEOTIDE SEQUENCE [LARGE SCALE GENOMIC DNA]</scope>
    <source>
        <strain evidence="2 3">DSM 27929</strain>
    </source>
</reference>
<keyword evidence="1" id="KW-0472">Membrane</keyword>
<evidence type="ECO:0000256" key="1">
    <source>
        <dbReference type="SAM" id="Phobius"/>
    </source>
</evidence>
<name>A0A2T0WP10_9BACT</name>
<evidence type="ECO:0000313" key="3">
    <source>
        <dbReference type="Proteomes" id="UP000238157"/>
    </source>
</evidence>
<feature type="transmembrane region" description="Helical" evidence="1">
    <location>
        <begin position="45"/>
        <end position="66"/>
    </location>
</feature>
<gene>
    <name evidence="2" type="ORF">CLW00_10480</name>
</gene>
<protein>
    <submittedName>
        <fullName evidence="2">Uncharacterized protein</fullName>
    </submittedName>
</protein>
<dbReference type="Proteomes" id="UP000238157">
    <property type="component" value="Unassembled WGS sequence"/>
</dbReference>
<dbReference type="RefSeq" id="WP_106133163.1">
    <property type="nucleotide sequence ID" value="NZ_PVTR01000004.1"/>
</dbReference>
<evidence type="ECO:0000313" key="2">
    <source>
        <dbReference type="EMBL" id="PRY88429.1"/>
    </source>
</evidence>